<dbReference type="Proteomes" id="UP000814243">
    <property type="component" value="Unassembled WGS sequence"/>
</dbReference>
<feature type="compositionally biased region" description="Low complexity" evidence="1">
    <location>
        <begin position="72"/>
        <end position="88"/>
    </location>
</feature>
<feature type="region of interest" description="Disordered" evidence="1">
    <location>
        <begin position="61"/>
        <end position="98"/>
    </location>
</feature>
<comment type="caution">
    <text evidence="2">The sequence shown here is derived from an EMBL/GenBank/DDBJ whole genome shotgun (WGS) entry which is preliminary data.</text>
</comment>
<gene>
    <name evidence="2" type="ORF">HF086_014511</name>
</gene>
<organism evidence="2 3">
    <name type="scientific">Spodoptera exigua</name>
    <name type="common">Beet armyworm</name>
    <name type="synonym">Noctua fulgens</name>
    <dbReference type="NCBI Taxonomy" id="7107"/>
    <lineage>
        <taxon>Eukaryota</taxon>
        <taxon>Metazoa</taxon>
        <taxon>Ecdysozoa</taxon>
        <taxon>Arthropoda</taxon>
        <taxon>Hexapoda</taxon>
        <taxon>Insecta</taxon>
        <taxon>Pterygota</taxon>
        <taxon>Neoptera</taxon>
        <taxon>Endopterygota</taxon>
        <taxon>Lepidoptera</taxon>
        <taxon>Glossata</taxon>
        <taxon>Ditrysia</taxon>
        <taxon>Noctuoidea</taxon>
        <taxon>Noctuidae</taxon>
        <taxon>Amphipyrinae</taxon>
        <taxon>Spodoptera</taxon>
    </lineage>
</organism>
<reference evidence="2" key="1">
    <citation type="journal article" date="2021" name="G3 (Bethesda)">
        <title>Genome and transcriptome analysis of the beet armyworm Spodoptera exigua reveals targets for pest control. .</title>
        <authorList>
            <person name="Simon S."/>
            <person name="Breeschoten T."/>
            <person name="Jansen H.J."/>
            <person name="Dirks R.P."/>
            <person name="Schranz M.E."/>
            <person name="Ros V.I.D."/>
        </authorList>
    </citation>
    <scope>NUCLEOTIDE SEQUENCE</scope>
    <source>
        <strain evidence="2">TB_SE_WUR_2020</strain>
    </source>
</reference>
<accession>A0A922SJT1</accession>
<evidence type="ECO:0000313" key="3">
    <source>
        <dbReference type="Proteomes" id="UP000814243"/>
    </source>
</evidence>
<proteinExistence type="predicted"/>
<feature type="compositionally biased region" description="Polar residues" evidence="1">
    <location>
        <begin position="126"/>
        <end position="139"/>
    </location>
</feature>
<protein>
    <submittedName>
        <fullName evidence="2">Uncharacterized protein</fullName>
    </submittedName>
</protein>
<dbReference type="AlphaFoldDB" id="A0A922SJT1"/>
<name>A0A922SJT1_SPOEX</name>
<sequence length="139" mass="15772">MLTRRLWGRLYSHPSKRESAASETTTTTLLVPRTSLLPPLDGRHLHTLPANLKVAMNCAGLHHKRERKRRSVSSVRRGAGEAAAPAHPARGRRSPWPVRPRLSRLSCVFVTAQPRHQAKPRYYDNQHLNTSKPQRVPQN</sequence>
<feature type="region of interest" description="Disordered" evidence="1">
    <location>
        <begin position="116"/>
        <end position="139"/>
    </location>
</feature>
<feature type="compositionally biased region" description="Basic residues" evidence="1">
    <location>
        <begin position="61"/>
        <end position="71"/>
    </location>
</feature>
<evidence type="ECO:0000313" key="2">
    <source>
        <dbReference type="EMBL" id="KAH9639753.1"/>
    </source>
</evidence>
<dbReference type="EMBL" id="JACEFF010000311">
    <property type="protein sequence ID" value="KAH9639753.1"/>
    <property type="molecule type" value="Genomic_DNA"/>
</dbReference>
<evidence type="ECO:0000256" key="1">
    <source>
        <dbReference type="SAM" id="MobiDB-lite"/>
    </source>
</evidence>